<evidence type="ECO:0000256" key="1">
    <source>
        <dbReference type="ARBA" id="ARBA00022723"/>
    </source>
</evidence>
<dbReference type="PANTHER" id="PTHR15375:SF26">
    <property type="entry name" value="PROTEIN CHIFFON"/>
    <property type="match status" value="1"/>
</dbReference>
<evidence type="ECO:0000259" key="6">
    <source>
        <dbReference type="PROSITE" id="PS51265"/>
    </source>
</evidence>
<feature type="region of interest" description="Disordered" evidence="5">
    <location>
        <begin position="1"/>
        <end position="37"/>
    </location>
</feature>
<keyword evidence="2 4" id="KW-0863">Zinc-finger</keyword>
<feature type="compositionally biased region" description="Acidic residues" evidence="5">
    <location>
        <begin position="371"/>
        <end position="380"/>
    </location>
</feature>
<keyword evidence="8" id="KW-1185">Reference proteome</keyword>
<dbReference type="SMART" id="SM00586">
    <property type="entry name" value="ZnF_DBF"/>
    <property type="match status" value="1"/>
</dbReference>
<dbReference type="InterPro" id="IPR013939">
    <property type="entry name" value="Regulatory_Dfp1/Him1"/>
</dbReference>
<dbReference type="STRING" id="590646.G3B008"/>
<reference evidence="7 8" key="1">
    <citation type="journal article" date="2011" name="Proc. Natl. Acad. Sci. U.S.A.">
        <title>Comparative genomics of xylose-fermenting fungi for enhanced biofuel production.</title>
        <authorList>
            <person name="Wohlbach D.J."/>
            <person name="Kuo A."/>
            <person name="Sato T.K."/>
            <person name="Potts K.M."/>
            <person name="Salamov A.A."/>
            <person name="LaButti K.M."/>
            <person name="Sun H."/>
            <person name="Clum A."/>
            <person name="Pangilinan J.L."/>
            <person name="Lindquist E.A."/>
            <person name="Lucas S."/>
            <person name="Lapidus A."/>
            <person name="Jin M."/>
            <person name="Gunawan C."/>
            <person name="Balan V."/>
            <person name="Dale B.E."/>
            <person name="Jeffries T.W."/>
            <person name="Zinkel R."/>
            <person name="Barry K.W."/>
            <person name="Grigoriev I.V."/>
            <person name="Gasch A.P."/>
        </authorList>
    </citation>
    <scope>NUCLEOTIDE SEQUENCE [LARGE SCALE GENOMIC DNA]</scope>
    <source>
        <strain evidence="8">ATCC 10573 / BCRC 21748 / CBS 615 / JCM 9827 / NBRC 10315 / NRRL Y-1498 / VKM Y-70</strain>
    </source>
</reference>
<dbReference type="EMBL" id="GL996514">
    <property type="protein sequence ID" value="EGV65285.1"/>
    <property type="molecule type" value="Genomic_DNA"/>
</dbReference>
<dbReference type="eggNOG" id="KOG4139">
    <property type="taxonomic scope" value="Eukaryota"/>
</dbReference>
<organism evidence="8">
    <name type="scientific">Candida tenuis (strain ATCC 10573 / BCRC 21748 / CBS 615 / JCM 9827 / NBRC 10315 / NRRL Y-1498 / VKM Y-70)</name>
    <name type="common">Yeast</name>
    <name type="synonym">Yamadazyma tenuis</name>
    <dbReference type="NCBI Taxonomy" id="590646"/>
    <lineage>
        <taxon>Eukaryota</taxon>
        <taxon>Fungi</taxon>
        <taxon>Dikarya</taxon>
        <taxon>Ascomycota</taxon>
        <taxon>Saccharomycotina</taxon>
        <taxon>Pichiomycetes</taxon>
        <taxon>Debaryomycetaceae</taxon>
        <taxon>Yamadazyma</taxon>
    </lineage>
</organism>
<name>G3B008_CANTC</name>
<dbReference type="KEGG" id="cten:18250668"/>
<dbReference type="InterPro" id="IPR051590">
    <property type="entry name" value="Replication_Regulatory_Kinase"/>
</dbReference>
<dbReference type="Pfam" id="PF22437">
    <property type="entry name" value="DBF4_BRCT"/>
    <property type="match status" value="1"/>
</dbReference>
<protein>
    <recommendedName>
        <fullName evidence="6">DBF4-type domain-containing protein</fullName>
    </recommendedName>
</protein>
<evidence type="ECO:0000256" key="5">
    <source>
        <dbReference type="SAM" id="MobiDB-lite"/>
    </source>
</evidence>
<accession>G3B008</accession>
<dbReference type="GO" id="GO:0008270">
    <property type="term" value="F:zinc ion binding"/>
    <property type="evidence" value="ECO:0007669"/>
    <property type="project" value="UniProtKB-KW"/>
</dbReference>
<evidence type="ECO:0000256" key="3">
    <source>
        <dbReference type="ARBA" id="ARBA00022833"/>
    </source>
</evidence>
<dbReference type="Pfam" id="PF08630">
    <property type="entry name" value="Dfp1_Him1_M"/>
    <property type="match status" value="1"/>
</dbReference>
<dbReference type="Gene3D" id="3.40.50.10190">
    <property type="entry name" value="BRCT domain"/>
    <property type="match status" value="1"/>
</dbReference>
<feature type="compositionally biased region" description="Polar residues" evidence="5">
    <location>
        <begin position="361"/>
        <end position="370"/>
    </location>
</feature>
<dbReference type="FunFam" id="6.10.250.3410:FF:000001">
    <property type="entry name" value="Protein DBF4 homolog A"/>
    <property type="match status" value="1"/>
</dbReference>
<keyword evidence="3" id="KW-0862">Zinc</keyword>
<dbReference type="GO" id="GO:0010571">
    <property type="term" value="P:positive regulation of nuclear cell cycle DNA replication"/>
    <property type="evidence" value="ECO:0007669"/>
    <property type="project" value="TreeGrafter"/>
</dbReference>
<dbReference type="OrthoDB" id="21380at2759"/>
<dbReference type="AlphaFoldDB" id="G3B008"/>
<feature type="region of interest" description="Disordered" evidence="5">
    <location>
        <begin position="346"/>
        <end position="380"/>
    </location>
</feature>
<dbReference type="Gene3D" id="6.10.250.3410">
    <property type="entry name" value="DBF zinc finger"/>
    <property type="match status" value="1"/>
</dbReference>
<dbReference type="GO" id="GO:0031431">
    <property type="term" value="C:Dbf4-dependent protein kinase complex"/>
    <property type="evidence" value="ECO:0007669"/>
    <property type="project" value="TreeGrafter"/>
</dbReference>
<evidence type="ECO:0000256" key="2">
    <source>
        <dbReference type="ARBA" id="ARBA00022771"/>
    </source>
</evidence>
<gene>
    <name evidence="7" type="ORF">CANTEDRAFT_97213</name>
</gene>
<dbReference type="GeneID" id="18250668"/>
<dbReference type="InterPro" id="IPR006572">
    <property type="entry name" value="Znf_DBF"/>
</dbReference>
<evidence type="ECO:0000313" key="7">
    <source>
        <dbReference type="EMBL" id="EGV65285.1"/>
    </source>
</evidence>
<dbReference type="GO" id="GO:0003676">
    <property type="term" value="F:nucleic acid binding"/>
    <property type="evidence" value="ECO:0007669"/>
    <property type="project" value="InterPro"/>
</dbReference>
<dbReference type="HOGENOM" id="CLU_023948_0_0_1"/>
<dbReference type="GO" id="GO:1901987">
    <property type="term" value="P:regulation of cell cycle phase transition"/>
    <property type="evidence" value="ECO:0007669"/>
    <property type="project" value="TreeGrafter"/>
</dbReference>
<dbReference type="PANTHER" id="PTHR15375">
    <property type="entry name" value="ACTIVATOR OF S-PHASE KINASE-RELATED"/>
    <property type="match status" value="1"/>
</dbReference>
<keyword evidence="1" id="KW-0479">Metal-binding</keyword>
<proteinExistence type="predicted"/>
<dbReference type="Proteomes" id="UP000000707">
    <property type="component" value="Unassembled WGS sequence"/>
</dbReference>
<sequence>MDINRKRVARPPLRETSGNVPSPNKKKLKLSAKESVSLDVHTPQLTHPQPAGSLHHQPEHSDTLAPAALQSSSNGGSVRSALLARSVLKVDSYKAKSNRLMGDELSEWRSNWRKIMKSSVVYFDTQGFESSNHVSEQKRAHKGLKYVGSLVVPFYDKDVTIIVSRRPYNPAVSYPSNDIFHDASSLKIKVWNFDKVFRFLSNLGVNDSEYMSSANYENGDLVNLLKEEKIFGSTDKDPTAKREDLHYLDNNYIYVYDLSQSVRPIVVREWNAENKYPRFFLTLDGKCPFIQDTENSDRKKVRRAKKYEETSHYRQLLKIMAYELVQKPQDRRISTSSLLTSTAIEEDTNSHPNHQQNSNNDSTISQGSNPEDNEASVETEPEDLACKFKHPKPNLMRNSSCLPTNNSNSNSNSRFYDVAASGFNGTSNAVQMSIDSGTFPGGGNGLGPTMSQVPSKNINNLKRRIFMKKQKQSMVEKDENKDLKPGYCENCRIKYDHFDDHINSSRHRRFAMDDGNFKDIDNLISTLNENKVFGFITSDGDFSYTE</sequence>
<dbReference type="InterPro" id="IPR036420">
    <property type="entry name" value="BRCT_dom_sf"/>
</dbReference>
<evidence type="ECO:0000256" key="4">
    <source>
        <dbReference type="PROSITE-ProRule" id="PRU00600"/>
    </source>
</evidence>
<dbReference type="PROSITE" id="PS51265">
    <property type="entry name" value="ZF_DBF4"/>
    <property type="match status" value="1"/>
</dbReference>
<dbReference type="Pfam" id="PF07535">
    <property type="entry name" value="zf-DBF"/>
    <property type="match status" value="1"/>
</dbReference>
<dbReference type="InterPro" id="IPR055116">
    <property type="entry name" value="DBF4_BRCT"/>
</dbReference>
<feature type="compositionally biased region" description="Low complexity" evidence="5">
    <location>
        <begin position="350"/>
        <end position="360"/>
    </location>
</feature>
<evidence type="ECO:0000313" key="8">
    <source>
        <dbReference type="Proteomes" id="UP000000707"/>
    </source>
</evidence>
<dbReference type="GO" id="GO:0043539">
    <property type="term" value="F:protein serine/threonine kinase activator activity"/>
    <property type="evidence" value="ECO:0007669"/>
    <property type="project" value="TreeGrafter"/>
</dbReference>
<feature type="domain" description="DBF4-type" evidence="6">
    <location>
        <begin position="481"/>
        <end position="530"/>
    </location>
</feature>
<dbReference type="InterPro" id="IPR038545">
    <property type="entry name" value="Znf_DBF_sf"/>
</dbReference>